<name>A0A2Z6LYB3_TRISU</name>
<proteinExistence type="predicted"/>
<accession>A0A2Z6LYB3</accession>
<feature type="compositionally biased region" description="Polar residues" evidence="1">
    <location>
        <begin position="1"/>
        <end position="20"/>
    </location>
</feature>
<keyword evidence="3" id="KW-1185">Reference proteome</keyword>
<sequence length="197" mass="21769">MDTVLSPNTKEQSFATTNKQIRIKTSKKNKRGSNNFISSNNTSQNFATYAGLLNLPQQQQQPPLLPLPHVSATLHHKPLLSRSLNTQSLSLTPKKTKPKKREETKIKSGTISVSDFLMDNPWGPDPKDLPKNLPVVIGNMDVFSESVFNLAPPPSSLPLPKFFLRSKLSCNTEVVAAAGSFVDDGATNNLRRLLHLR</sequence>
<organism evidence="2 3">
    <name type="scientific">Trifolium subterraneum</name>
    <name type="common">Subterranean clover</name>
    <dbReference type="NCBI Taxonomy" id="3900"/>
    <lineage>
        <taxon>Eukaryota</taxon>
        <taxon>Viridiplantae</taxon>
        <taxon>Streptophyta</taxon>
        <taxon>Embryophyta</taxon>
        <taxon>Tracheophyta</taxon>
        <taxon>Spermatophyta</taxon>
        <taxon>Magnoliopsida</taxon>
        <taxon>eudicotyledons</taxon>
        <taxon>Gunneridae</taxon>
        <taxon>Pentapetalae</taxon>
        <taxon>rosids</taxon>
        <taxon>fabids</taxon>
        <taxon>Fabales</taxon>
        <taxon>Fabaceae</taxon>
        <taxon>Papilionoideae</taxon>
        <taxon>50 kb inversion clade</taxon>
        <taxon>NPAAA clade</taxon>
        <taxon>Hologalegina</taxon>
        <taxon>IRL clade</taxon>
        <taxon>Trifolieae</taxon>
        <taxon>Trifolium</taxon>
    </lineage>
</organism>
<feature type="compositionally biased region" description="Basic residues" evidence="1">
    <location>
        <begin position="21"/>
        <end position="31"/>
    </location>
</feature>
<dbReference type="Proteomes" id="UP000242715">
    <property type="component" value="Unassembled WGS sequence"/>
</dbReference>
<dbReference type="AlphaFoldDB" id="A0A2Z6LYB3"/>
<feature type="region of interest" description="Disordered" evidence="1">
    <location>
        <begin position="1"/>
        <end position="41"/>
    </location>
</feature>
<dbReference type="OrthoDB" id="1939477at2759"/>
<feature type="compositionally biased region" description="Polar residues" evidence="1">
    <location>
        <begin position="32"/>
        <end position="41"/>
    </location>
</feature>
<dbReference type="EMBL" id="DF973299">
    <property type="protein sequence ID" value="GAU24974.1"/>
    <property type="molecule type" value="Genomic_DNA"/>
</dbReference>
<evidence type="ECO:0000256" key="1">
    <source>
        <dbReference type="SAM" id="MobiDB-lite"/>
    </source>
</evidence>
<dbReference type="PANTHER" id="PTHR33670">
    <property type="entry name" value="SPLICING FACTOR, PROLINE- AND GLUTAMINE-RICH-LIKE"/>
    <property type="match status" value="1"/>
</dbReference>
<dbReference type="PANTHER" id="PTHR33670:SF14">
    <property type="entry name" value="T20H2.15 PROTEIN"/>
    <property type="match status" value="1"/>
</dbReference>
<gene>
    <name evidence="2" type="ORF">TSUD_312090</name>
</gene>
<reference evidence="3" key="1">
    <citation type="journal article" date="2017" name="Front. Plant Sci.">
        <title>Climate Clever Clovers: New Paradigm to Reduce the Environmental Footprint of Ruminants by Breeding Low Methanogenic Forages Utilizing Haplotype Variation.</title>
        <authorList>
            <person name="Kaur P."/>
            <person name="Appels R."/>
            <person name="Bayer P.E."/>
            <person name="Keeble-Gagnere G."/>
            <person name="Wang J."/>
            <person name="Hirakawa H."/>
            <person name="Shirasawa K."/>
            <person name="Vercoe P."/>
            <person name="Stefanova K."/>
            <person name="Durmic Z."/>
            <person name="Nichols P."/>
            <person name="Revell C."/>
            <person name="Isobe S.N."/>
            <person name="Edwards D."/>
            <person name="Erskine W."/>
        </authorList>
    </citation>
    <scope>NUCLEOTIDE SEQUENCE [LARGE SCALE GENOMIC DNA]</scope>
    <source>
        <strain evidence="3">cv. Daliak</strain>
    </source>
</reference>
<feature type="region of interest" description="Disordered" evidence="1">
    <location>
        <begin position="83"/>
        <end position="105"/>
    </location>
</feature>
<evidence type="ECO:0000313" key="3">
    <source>
        <dbReference type="Proteomes" id="UP000242715"/>
    </source>
</evidence>
<protein>
    <submittedName>
        <fullName evidence="2">Uncharacterized protein</fullName>
    </submittedName>
</protein>
<evidence type="ECO:0000313" key="2">
    <source>
        <dbReference type="EMBL" id="GAU24974.1"/>
    </source>
</evidence>